<dbReference type="NCBIfam" id="TIGR02436">
    <property type="entry name" value="four helix bundle protein"/>
    <property type="match status" value="1"/>
</dbReference>
<evidence type="ECO:0008006" key="3">
    <source>
        <dbReference type="Google" id="ProtNLM"/>
    </source>
</evidence>
<comment type="caution">
    <text evidence="1">The sequence shown here is derived from an EMBL/GenBank/DDBJ whole genome shotgun (WGS) entry which is preliminary data.</text>
</comment>
<proteinExistence type="predicted"/>
<protein>
    <recommendedName>
        <fullName evidence="3">Four helix bundle protein</fullName>
    </recommendedName>
</protein>
<dbReference type="PANTHER" id="PTHR38471">
    <property type="entry name" value="FOUR HELIX BUNDLE PROTEIN"/>
    <property type="match status" value="1"/>
</dbReference>
<dbReference type="EMBL" id="MFQW01000028">
    <property type="protein sequence ID" value="OGH86222.1"/>
    <property type="molecule type" value="Genomic_DNA"/>
</dbReference>
<dbReference type="AlphaFoldDB" id="A0A1F6NQI7"/>
<dbReference type="InterPro" id="IPR012657">
    <property type="entry name" value="23S_rRNA-intervening_sequence"/>
</dbReference>
<dbReference type="Gene3D" id="1.20.1440.60">
    <property type="entry name" value="23S rRNA-intervening sequence"/>
    <property type="match status" value="1"/>
</dbReference>
<organism evidence="1 2">
    <name type="scientific">Candidatus Magasanikbacteria bacterium RIFOXYC12_FULL_33_11</name>
    <dbReference type="NCBI Taxonomy" id="1798701"/>
    <lineage>
        <taxon>Bacteria</taxon>
        <taxon>Candidatus Magasanikiibacteriota</taxon>
    </lineage>
</organism>
<dbReference type="Proteomes" id="UP000178349">
    <property type="component" value="Unassembled WGS sequence"/>
</dbReference>
<accession>A0A1F6NQI7</accession>
<reference evidence="1 2" key="1">
    <citation type="journal article" date="2016" name="Nat. Commun.">
        <title>Thousands of microbial genomes shed light on interconnected biogeochemical processes in an aquifer system.</title>
        <authorList>
            <person name="Anantharaman K."/>
            <person name="Brown C.T."/>
            <person name="Hug L.A."/>
            <person name="Sharon I."/>
            <person name="Castelle C.J."/>
            <person name="Probst A.J."/>
            <person name="Thomas B.C."/>
            <person name="Singh A."/>
            <person name="Wilkins M.J."/>
            <person name="Karaoz U."/>
            <person name="Brodie E.L."/>
            <person name="Williams K.H."/>
            <person name="Hubbard S.S."/>
            <person name="Banfield J.F."/>
        </authorList>
    </citation>
    <scope>NUCLEOTIDE SEQUENCE [LARGE SCALE GENOMIC DNA]</scope>
</reference>
<dbReference type="InterPro" id="IPR036583">
    <property type="entry name" value="23S_rRNA_IVS_sf"/>
</dbReference>
<name>A0A1F6NQI7_9BACT</name>
<dbReference type="PANTHER" id="PTHR38471:SF2">
    <property type="entry name" value="FOUR HELIX BUNDLE PROTEIN"/>
    <property type="match status" value="1"/>
</dbReference>
<gene>
    <name evidence="1" type="ORF">A2493_00735</name>
</gene>
<sequence length="127" mass="15358">MGGDKDYKKFYQTDIWQMAFELLKTIYNLTKKYPEEEKYSLISQTRRSSNSILANTAEAHGRFYFKDKIRVMYIVRGELEETQSHLWVAYSQKYINKEDFLKLGKDYENLKVKINNQINNWHEQNKK</sequence>
<evidence type="ECO:0000313" key="1">
    <source>
        <dbReference type="EMBL" id="OGH86222.1"/>
    </source>
</evidence>
<dbReference type="SUPFAM" id="SSF158446">
    <property type="entry name" value="IVS-encoded protein-like"/>
    <property type="match status" value="1"/>
</dbReference>
<dbReference type="CDD" id="cd16377">
    <property type="entry name" value="23S_rRNA_IVP_like"/>
    <property type="match status" value="1"/>
</dbReference>
<dbReference type="Pfam" id="PF05635">
    <property type="entry name" value="23S_rRNA_IVP"/>
    <property type="match status" value="1"/>
</dbReference>
<evidence type="ECO:0000313" key="2">
    <source>
        <dbReference type="Proteomes" id="UP000178349"/>
    </source>
</evidence>